<evidence type="ECO:0000313" key="2">
    <source>
        <dbReference type="Proteomes" id="UP000627984"/>
    </source>
</evidence>
<name>A0AA37F7D2_9ACTN</name>
<dbReference type="AlphaFoldDB" id="A0AA37F7D2"/>
<accession>A0AA37F7D2</accession>
<proteinExistence type="predicted"/>
<dbReference type="Proteomes" id="UP000627984">
    <property type="component" value="Unassembled WGS sequence"/>
</dbReference>
<reference evidence="1" key="2">
    <citation type="submission" date="2022-09" db="EMBL/GenBank/DDBJ databases">
        <authorList>
            <person name="Sun Q."/>
            <person name="Ohkuma M."/>
        </authorList>
    </citation>
    <scope>NUCLEOTIDE SEQUENCE</scope>
    <source>
        <strain evidence="1">JCM 3093</strain>
    </source>
</reference>
<comment type="caution">
    <text evidence="1">The sequence shown here is derived from an EMBL/GenBank/DDBJ whole genome shotgun (WGS) entry which is preliminary data.</text>
</comment>
<dbReference type="InterPro" id="IPR036637">
    <property type="entry name" value="Phosphohistidine_dom_sf"/>
</dbReference>
<dbReference type="GO" id="GO:0016772">
    <property type="term" value="F:transferase activity, transferring phosphorus-containing groups"/>
    <property type="evidence" value="ECO:0007669"/>
    <property type="project" value="InterPro"/>
</dbReference>
<protein>
    <submittedName>
        <fullName evidence="1">Uncharacterized protein</fullName>
    </submittedName>
</protein>
<dbReference type="SUPFAM" id="SSF52009">
    <property type="entry name" value="Phosphohistidine domain"/>
    <property type="match status" value="1"/>
</dbReference>
<sequence>MIELIQAYLQAGEPGRTSARFESGAEQATAAAGELVAAVRRAYEGRARMVDSPVGSGLRPGEILIAASTDPGWTPLFLIAGALVMEVGE</sequence>
<dbReference type="RefSeq" id="WP_239320897.1">
    <property type="nucleotide sequence ID" value="NZ_BMQD01000025.1"/>
</dbReference>
<organism evidence="1 2">
    <name type="scientific">Planomonospora parontospora</name>
    <dbReference type="NCBI Taxonomy" id="58119"/>
    <lineage>
        <taxon>Bacteria</taxon>
        <taxon>Bacillati</taxon>
        <taxon>Actinomycetota</taxon>
        <taxon>Actinomycetes</taxon>
        <taxon>Streptosporangiales</taxon>
        <taxon>Streptosporangiaceae</taxon>
        <taxon>Planomonospora</taxon>
    </lineage>
</organism>
<gene>
    <name evidence="1" type="ORF">GCM10010126_59290</name>
</gene>
<dbReference type="EMBL" id="BMQD01000025">
    <property type="protein sequence ID" value="GGK92084.1"/>
    <property type="molecule type" value="Genomic_DNA"/>
</dbReference>
<evidence type="ECO:0000313" key="1">
    <source>
        <dbReference type="EMBL" id="GGK92084.1"/>
    </source>
</evidence>
<reference evidence="1" key="1">
    <citation type="journal article" date="2014" name="Int. J. Syst. Evol. Microbiol.">
        <title>Complete genome sequence of Corynebacterium casei LMG S-19264T (=DSM 44701T), isolated from a smear-ripened cheese.</title>
        <authorList>
            <consortium name="US DOE Joint Genome Institute (JGI-PGF)"/>
            <person name="Walter F."/>
            <person name="Albersmeier A."/>
            <person name="Kalinowski J."/>
            <person name="Ruckert C."/>
        </authorList>
    </citation>
    <scope>NUCLEOTIDE SEQUENCE</scope>
    <source>
        <strain evidence="1">JCM 3093</strain>
    </source>
</reference>